<dbReference type="Gene3D" id="1.10.530.40">
    <property type="match status" value="1"/>
</dbReference>
<evidence type="ECO:0000256" key="2">
    <source>
        <dbReference type="ARBA" id="ARBA00022638"/>
    </source>
</evidence>
<dbReference type="KEGG" id="ccot:CCAX7_46380"/>
<gene>
    <name evidence="3" type="ORF">CCAX7_46380</name>
</gene>
<keyword evidence="2" id="KW-0081">Bacteriolytic enzyme</keyword>
<dbReference type="GO" id="GO:0042742">
    <property type="term" value="P:defense response to bacterium"/>
    <property type="evidence" value="ECO:0007669"/>
    <property type="project" value="UniProtKB-KW"/>
</dbReference>
<evidence type="ECO:0000313" key="4">
    <source>
        <dbReference type="Proteomes" id="UP000287394"/>
    </source>
</evidence>
<dbReference type="GO" id="GO:0003796">
    <property type="term" value="F:lysozyme activity"/>
    <property type="evidence" value="ECO:0007669"/>
    <property type="project" value="InterPro"/>
</dbReference>
<dbReference type="SUPFAM" id="SSF53955">
    <property type="entry name" value="Lysozyme-like"/>
    <property type="match status" value="1"/>
</dbReference>
<dbReference type="Pfam" id="PF16754">
    <property type="entry name" value="Pesticin"/>
    <property type="match status" value="1"/>
</dbReference>
<accession>A0A402D591</accession>
<reference evidence="3 4" key="1">
    <citation type="journal article" date="2019" name="Int. J. Syst. Evol. Microbiol.">
        <title>Capsulimonas corticalis gen. nov., sp. nov., an aerobic capsulated bacterium, of a novel bacterial order, Capsulimonadales ord. nov., of the class Armatimonadia of the phylum Armatimonadetes.</title>
        <authorList>
            <person name="Li J."/>
            <person name="Kudo C."/>
            <person name="Tonouchi A."/>
        </authorList>
    </citation>
    <scope>NUCLEOTIDE SEQUENCE [LARGE SCALE GENOMIC DNA]</scope>
    <source>
        <strain evidence="3 4">AX-7</strain>
    </source>
</reference>
<sequence>MILPTIAKADIKASASNSVNSETFYQLVHDLETALKRAATHTVSDPGPSDSYKVTVCPQGGLNITDFANGQKAYLKFTHILKNNTKISTFTNDAFAGIPRTFAVVIQMPGPFKATRLLPTPHEIDVPSGRTGFMFANQTDAQTTLNLLNAIQQCSVANIDWSFINKPGMEGLSPATGNVPNDDSGVTFAHGVDIGTHSDVEIKSWPMSDELKAKILPYTNRKGQAARDYLRIHPGTLMYPVDAIELDKAAHQVYEKKLISLYDRDTSGASFVELPREAQTVIMSTYYNLGTQIASYSYWKTYLTQQDWSGAVHELNNWFHDPKKAVGNPRDVARHKEEARFLSGLGKTDIVP</sequence>
<dbReference type="InterPro" id="IPR023347">
    <property type="entry name" value="Lysozyme_dom_sf"/>
</dbReference>
<dbReference type="Proteomes" id="UP000287394">
    <property type="component" value="Chromosome"/>
</dbReference>
<evidence type="ECO:0000313" key="3">
    <source>
        <dbReference type="EMBL" id="BDI32587.1"/>
    </source>
</evidence>
<dbReference type="AlphaFoldDB" id="A0A402D591"/>
<keyword evidence="4" id="KW-1185">Reference proteome</keyword>
<keyword evidence="1" id="KW-0929">Antimicrobial</keyword>
<proteinExistence type="predicted"/>
<dbReference type="EMBL" id="AP025739">
    <property type="protein sequence ID" value="BDI32587.1"/>
    <property type="molecule type" value="Genomic_DNA"/>
</dbReference>
<dbReference type="InterPro" id="IPR031922">
    <property type="entry name" value="Pesticin_C"/>
</dbReference>
<evidence type="ECO:0000256" key="1">
    <source>
        <dbReference type="ARBA" id="ARBA00022529"/>
    </source>
</evidence>
<dbReference type="InterPro" id="IPR023346">
    <property type="entry name" value="Lysozyme-like_dom_sf"/>
</dbReference>
<organism evidence="3 4">
    <name type="scientific">Capsulimonas corticalis</name>
    <dbReference type="NCBI Taxonomy" id="2219043"/>
    <lineage>
        <taxon>Bacteria</taxon>
        <taxon>Bacillati</taxon>
        <taxon>Armatimonadota</taxon>
        <taxon>Armatimonadia</taxon>
        <taxon>Capsulimonadales</taxon>
        <taxon>Capsulimonadaceae</taxon>
        <taxon>Capsulimonas</taxon>
    </lineage>
</organism>
<protein>
    <submittedName>
        <fullName evidence="3">Uncharacterized protein</fullName>
    </submittedName>
</protein>
<name>A0A402D591_9BACT</name>
<dbReference type="GO" id="GO:0031640">
    <property type="term" value="P:killing of cells of another organism"/>
    <property type="evidence" value="ECO:0007669"/>
    <property type="project" value="UniProtKB-KW"/>
</dbReference>